<dbReference type="EMBL" id="OOIL02001115">
    <property type="protein sequence ID" value="VFQ72339.1"/>
    <property type="molecule type" value="Genomic_DNA"/>
</dbReference>
<evidence type="ECO:0000313" key="3">
    <source>
        <dbReference type="Proteomes" id="UP000595140"/>
    </source>
</evidence>
<dbReference type="OrthoDB" id="1306049at2759"/>
<dbReference type="Proteomes" id="UP000595140">
    <property type="component" value="Unassembled WGS sequence"/>
</dbReference>
<keyword evidence="3" id="KW-1185">Reference proteome</keyword>
<feature type="region of interest" description="Disordered" evidence="1">
    <location>
        <begin position="175"/>
        <end position="195"/>
    </location>
</feature>
<evidence type="ECO:0000313" key="2">
    <source>
        <dbReference type="EMBL" id="VFQ72339.1"/>
    </source>
</evidence>
<reference evidence="2 3" key="1">
    <citation type="submission" date="2018-04" db="EMBL/GenBank/DDBJ databases">
        <authorList>
            <person name="Vogel A."/>
        </authorList>
    </citation>
    <scope>NUCLEOTIDE SEQUENCE [LARGE SCALE GENOMIC DNA]</scope>
</reference>
<gene>
    <name evidence="2" type="ORF">CCAM_LOCUS14115</name>
</gene>
<accession>A0A484L7K2</accession>
<feature type="compositionally biased region" description="Polar residues" evidence="1">
    <location>
        <begin position="180"/>
        <end position="195"/>
    </location>
</feature>
<evidence type="ECO:0008006" key="4">
    <source>
        <dbReference type="Google" id="ProtNLM"/>
    </source>
</evidence>
<dbReference type="AlphaFoldDB" id="A0A484L7K2"/>
<sequence length="225" mass="24969">MYSAFDTKPVVWPSVEGMQHIVARFKSLPSVEQTRRMLNQERFVQKRIHKLSTTLIKLRKENREKQMIALMHRILVGEHIIEPLNTMDLNDLGWVINMHLVEINNKIETIKKEDGASSSIQGGDSAISMSNFLVGSSCRGVVLPSMFNFQGGASSSSAVSPDMFNLMVGPSTGHAMPPSMYNSQDGASSSNGTTPDMLNYQPGRGFWKLCCGSEQGKLPGWDFKK</sequence>
<proteinExistence type="predicted"/>
<protein>
    <recommendedName>
        <fullName evidence="4">MADS-box domain-containing protein</fullName>
    </recommendedName>
</protein>
<evidence type="ECO:0000256" key="1">
    <source>
        <dbReference type="SAM" id="MobiDB-lite"/>
    </source>
</evidence>
<name>A0A484L7K2_9ASTE</name>
<organism evidence="2 3">
    <name type="scientific">Cuscuta campestris</name>
    <dbReference type="NCBI Taxonomy" id="132261"/>
    <lineage>
        <taxon>Eukaryota</taxon>
        <taxon>Viridiplantae</taxon>
        <taxon>Streptophyta</taxon>
        <taxon>Embryophyta</taxon>
        <taxon>Tracheophyta</taxon>
        <taxon>Spermatophyta</taxon>
        <taxon>Magnoliopsida</taxon>
        <taxon>eudicotyledons</taxon>
        <taxon>Gunneridae</taxon>
        <taxon>Pentapetalae</taxon>
        <taxon>asterids</taxon>
        <taxon>lamiids</taxon>
        <taxon>Solanales</taxon>
        <taxon>Convolvulaceae</taxon>
        <taxon>Cuscuteae</taxon>
        <taxon>Cuscuta</taxon>
        <taxon>Cuscuta subgen. Grammica</taxon>
        <taxon>Cuscuta sect. Cleistogrammica</taxon>
    </lineage>
</organism>